<dbReference type="InParanoid" id="A0A0G4ES64"/>
<name>A0A0G4ES64_VITBC</name>
<dbReference type="Proteomes" id="UP000041254">
    <property type="component" value="Unassembled WGS sequence"/>
</dbReference>
<protein>
    <submittedName>
        <fullName evidence="1">Uncharacterized protein</fullName>
    </submittedName>
</protein>
<dbReference type="AlphaFoldDB" id="A0A0G4ES64"/>
<sequence>MSSSSRSANTTKWPRQWRAHQPLITMLCGNPVALPALDGITGTADQWERVSQGVTISHNGQQKPLMQGGKMLHPPSMWSYTEAHPFRMPPVGKPLGCYYTKISMKKGKEDPPVGIDEPGSTKNLTTVINWTTGDIGSGTDDQGRFDFREPKHHPSWPSYLMVKDLTADDDPEHLSLNGAVYGRLESPTECHNPHHSRLVLLTSQDLKWGDQDSDDFVAIDLGYSEGEGVEAWVKIFTTESRPCDKTAVAVKNVLGAVLGKQVWGAE</sequence>
<dbReference type="PhylomeDB" id="A0A0G4ES64"/>
<evidence type="ECO:0000313" key="2">
    <source>
        <dbReference type="Proteomes" id="UP000041254"/>
    </source>
</evidence>
<reference evidence="1 2" key="1">
    <citation type="submission" date="2014-11" db="EMBL/GenBank/DDBJ databases">
        <authorList>
            <person name="Zhu J."/>
            <person name="Qi W."/>
            <person name="Song R."/>
        </authorList>
    </citation>
    <scope>NUCLEOTIDE SEQUENCE [LARGE SCALE GENOMIC DNA]</scope>
</reference>
<keyword evidence="2" id="KW-1185">Reference proteome</keyword>
<gene>
    <name evidence="1" type="ORF">Vbra_13085</name>
</gene>
<evidence type="ECO:0000313" key="1">
    <source>
        <dbReference type="EMBL" id="CEM01416.1"/>
    </source>
</evidence>
<proteinExistence type="predicted"/>
<dbReference type="EMBL" id="CDMY01000305">
    <property type="protein sequence ID" value="CEM01416.1"/>
    <property type="molecule type" value="Genomic_DNA"/>
</dbReference>
<accession>A0A0G4ES64</accession>
<dbReference type="VEuPathDB" id="CryptoDB:Vbra_13085"/>
<organism evidence="1 2">
    <name type="scientific">Vitrella brassicaformis (strain CCMP3155)</name>
    <dbReference type="NCBI Taxonomy" id="1169540"/>
    <lineage>
        <taxon>Eukaryota</taxon>
        <taxon>Sar</taxon>
        <taxon>Alveolata</taxon>
        <taxon>Colpodellida</taxon>
        <taxon>Vitrellaceae</taxon>
        <taxon>Vitrella</taxon>
    </lineage>
</organism>